<sequence length="122" mass="13920">MVILFAIQKKVDLFQCYNVHYASCGSVHRTMTGLQLNSFWDLLSVVIQLRYVPMPLLQGNLLVRIMEESGILSLIDSHGNNIIKVPHSQQNTIFSFLQRRIERFQIVNGVLTGISLGVYEQN</sequence>
<proteinExistence type="predicted"/>
<accession>A0ABV0T2A6</accession>
<comment type="caution">
    <text evidence="1">The sequence shown here is derived from an EMBL/GenBank/DDBJ whole genome shotgun (WGS) entry which is preliminary data.</text>
</comment>
<gene>
    <name evidence="1" type="ORF">ILYODFUR_033295</name>
</gene>
<reference evidence="1 2" key="1">
    <citation type="submission" date="2021-06" db="EMBL/GenBank/DDBJ databases">
        <authorList>
            <person name="Palmer J.M."/>
        </authorList>
    </citation>
    <scope>NUCLEOTIDE SEQUENCE [LARGE SCALE GENOMIC DNA]</scope>
    <source>
        <strain evidence="2">if_2019</strain>
        <tissue evidence="1">Muscle</tissue>
    </source>
</reference>
<evidence type="ECO:0000313" key="2">
    <source>
        <dbReference type="Proteomes" id="UP001482620"/>
    </source>
</evidence>
<evidence type="ECO:0000313" key="1">
    <source>
        <dbReference type="EMBL" id="MEQ2227012.1"/>
    </source>
</evidence>
<keyword evidence="2" id="KW-1185">Reference proteome</keyword>
<name>A0ABV0T2A6_9TELE</name>
<protein>
    <submittedName>
        <fullName evidence="1">Uncharacterized protein</fullName>
    </submittedName>
</protein>
<dbReference type="Proteomes" id="UP001482620">
    <property type="component" value="Unassembled WGS sequence"/>
</dbReference>
<dbReference type="EMBL" id="JAHRIQ010017215">
    <property type="protein sequence ID" value="MEQ2227012.1"/>
    <property type="molecule type" value="Genomic_DNA"/>
</dbReference>
<organism evidence="1 2">
    <name type="scientific">Ilyodon furcidens</name>
    <name type="common">goldbreast splitfin</name>
    <dbReference type="NCBI Taxonomy" id="33524"/>
    <lineage>
        <taxon>Eukaryota</taxon>
        <taxon>Metazoa</taxon>
        <taxon>Chordata</taxon>
        <taxon>Craniata</taxon>
        <taxon>Vertebrata</taxon>
        <taxon>Euteleostomi</taxon>
        <taxon>Actinopterygii</taxon>
        <taxon>Neopterygii</taxon>
        <taxon>Teleostei</taxon>
        <taxon>Neoteleostei</taxon>
        <taxon>Acanthomorphata</taxon>
        <taxon>Ovalentaria</taxon>
        <taxon>Atherinomorphae</taxon>
        <taxon>Cyprinodontiformes</taxon>
        <taxon>Goodeidae</taxon>
        <taxon>Ilyodon</taxon>
    </lineage>
</organism>